<dbReference type="InParanoid" id="A0A409YPH5"/>
<feature type="compositionally biased region" description="Basic and acidic residues" evidence="1">
    <location>
        <begin position="621"/>
        <end position="631"/>
    </location>
</feature>
<comment type="caution">
    <text evidence="3">The sequence shown here is derived from an EMBL/GenBank/DDBJ whole genome shotgun (WGS) entry which is preliminary data.</text>
</comment>
<keyword evidence="2" id="KW-1133">Transmembrane helix</keyword>
<protein>
    <submittedName>
        <fullName evidence="3">Uncharacterized protein</fullName>
    </submittedName>
</protein>
<keyword evidence="2" id="KW-0812">Transmembrane</keyword>
<name>A0A409YPH5_9AGAR</name>
<dbReference type="AlphaFoldDB" id="A0A409YPH5"/>
<feature type="region of interest" description="Disordered" evidence="1">
    <location>
        <begin position="621"/>
        <end position="740"/>
    </location>
</feature>
<feature type="compositionally biased region" description="Polar residues" evidence="1">
    <location>
        <begin position="106"/>
        <end position="122"/>
    </location>
</feature>
<reference evidence="3 4" key="1">
    <citation type="journal article" date="2018" name="Evol. Lett.">
        <title>Horizontal gene cluster transfer increased hallucinogenic mushroom diversity.</title>
        <authorList>
            <person name="Reynolds H.T."/>
            <person name="Vijayakumar V."/>
            <person name="Gluck-Thaler E."/>
            <person name="Korotkin H.B."/>
            <person name="Matheny P.B."/>
            <person name="Slot J.C."/>
        </authorList>
    </citation>
    <scope>NUCLEOTIDE SEQUENCE [LARGE SCALE GENOMIC DNA]</scope>
    <source>
        <strain evidence="3 4">2629</strain>
    </source>
</reference>
<feature type="compositionally biased region" description="Polar residues" evidence="1">
    <location>
        <begin position="685"/>
        <end position="696"/>
    </location>
</feature>
<evidence type="ECO:0000313" key="3">
    <source>
        <dbReference type="EMBL" id="PPR04908.1"/>
    </source>
</evidence>
<feature type="transmembrane region" description="Helical" evidence="2">
    <location>
        <begin position="479"/>
        <end position="503"/>
    </location>
</feature>
<keyword evidence="2" id="KW-0472">Membrane</keyword>
<dbReference type="OrthoDB" id="3062801at2759"/>
<feature type="region of interest" description="Disordered" evidence="1">
    <location>
        <begin position="1"/>
        <end position="31"/>
    </location>
</feature>
<feature type="compositionally biased region" description="Polar residues" evidence="1">
    <location>
        <begin position="7"/>
        <end position="19"/>
    </location>
</feature>
<evidence type="ECO:0000256" key="2">
    <source>
        <dbReference type="SAM" id="Phobius"/>
    </source>
</evidence>
<feature type="compositionally biased region" description="Low complexity" evidence="1">
    <location>
        <begin position="205"/>
        <end position="217"/>
    </location>
</feature>
<gene>
    <name evidence="3" type="ORF">CVT24_007152</name>
</gene>
<feature type="region of interest" description="Disordered" evidence="1">
    <location>
        <begin position="83"/>
        <end position="145"/>
    </location>
</feature>
<organism evidence="3 4">
    <name type="scientific">Panaeolus cyanescens</name>
    <dbReference type="NCBI Taxonomy" id="181874"/>
    <lineage>
        <taxon>Eukaryota</taxon>
        <taxon>Fungi</taxon>
        <taxon>Dikarya</taxon>
        <taxon>Basidiomycota</taxon>
        <taxon>Agaricomycotina</taxon>
        <taxon>Agaricomycetes</taxon>
        <taxon>Agaricomycetidae</taxon>
        <taxon>Agaricales</taxon>
        <taxon>Agaricineae</taxon>
        <taxon>Galeropsidaceae</taxon>
        <taxon>Panaeolus</taxon>
    </lineage>
</organism>
<dbReference type="STRING" id="181874.A0A409YPH5"/>
<proteinExistence type="predicted"/>
<dbReference type="EMBL" id="NHTK01000876">
    <property type="protein sequence ID" value="PPR04908.1"/>
    <property type="molecule type" value="Genomic_DNA"/>
</dbReference>
<evidence type="ECO:0000313" key="4">
    <source>
        <dbReference type="Proteomes" id="UP000284842"/>
    </source>
</evidence>
<accession>A0A409YPH5</accession>
<feature type="region of interest" description="Disordered" evidence="1">
    <location>
        <begin position="178"/>
        <end position="217"/>
    </location>
</feature>
<feature type="transmembrane region" description="Helical" evidence="2">
    <location>
        <begin position="575"/>
        <end position="596"/>
    </location>
</feature>
<feature type="compositionally biased region" description="Low complexity" evidence="1">
    <location>
        <begin position="20"/>
        <end position="31"/>
    </location>
</feature>
<feature type="transmembrane region" description="Helical" evidence="2">
    <location>
        <begin position="524"/>
        <end position="555"/>
    </location>
</feature>
<sequence>MKHSKLNSKASTASPVESQDTASSSKLTSSDKLTALPEVVGNMSLNPVSGVAARLARSSSFAMNSVKRSYRHSLDASSSLPSFAVTHPEQEKSQGQSVPIPRETNRPPNLNRLTPDNASTPRQRLMSIESDRHSAPNVGGNKQSEYSRIRSLLSTRSNLPPSIDFSADRITRASDSIISNPRTRPKTFMGHARDADTSKSQALNSRSQSPPRSRASSPFHFLHQLSSGFHRSHRPVAPEEPFIPINPYKINFSLPCCASSSPGDLENGGSSATSQAYECNDLMPQAVEPVKSTLKDALKFFGDTLPRQLYLNILLRLPAMYFSRVARVFEDAEVSKPDILRMMNAGYGSSRMANAAAPPNQQALGVSGQSSPAPLLPDNVNSTSNQRYPPTINALGMAAQVAAAPAGSVIFTPLPFPDEWTPGTVSPALIRFKHSWEAFIDSLLKEWKTLNVVSALLASAILTIFQIPEAADDPVTRTLALLSLVCALMSLSYGCMYIVRFGTMRSMFHASRWAEEAQKTKTSILWNAWVLLATPAVWMSWAMLLFISAILSFVWRTGSELDPEDRPPLSAKLALIPRIIISTILLIGLIYIIAIVRTLKKYGSHQGSTEALLRESGIRRQFEQHESHAHSPEFMPPNVNLDSRDYTSAGRKNGLRGGDGVEPERRGRALHRAVSPMPRRREEPNASQEKMSASEKSWTEHMRMHGNPPVPQRPLGLPSTAKPSLRSSAAVDRFEGLPLH</sequence>
<keyword evidence="4" id="KW-1185">Reference proteome</keyword>
<evidence type="ECO:0000256" key="1">
    <source>
        <dbReference type="SAM" id="MobiDB-lite"/>
    </source>
</evidence>
<dbReference type="Proteomes" id="UP000284842">
    <property type="component" value="Unassembled WGS sequence"/>
</dbReference>